<keyword evidence="8" id="KW-1185">Reference proteome</keyword>
<keyword evidence="2 6" id="KW-0647">Proteasome</keyword>
<dbReference type="PROSITE" id="PS51476">
    <property type="entry name" value="PROTEASOME_BETA_2"/>
    <property type="match status" value="1"/>
</dbReference>
<dbReference type="PROSITE" id="PS00854">
    <property type="entry name" value="PROTEASOME_BETA_1"/>
    <property type="match status" value="1"/>
</dbReference>
<evidence type="ECO:0000256" key="4">
    <source>
        <dbReference type="ARBA" id="ARBA00024953"/>
    </source>
</evidence>
<dbReference type="Proteomes" id="UP001497623">
    <property type="component" value="Unassembled WGS sequence"/>
</dbReference>
<keyword evidence="3 6" id="KW-0539">Nucleus</keyword>
<dbReference type="FunFam" id="3.60.20.10:FF:000027">
    <property type="entry name" value="Proteasome subunit beta type-6"/>
    <property type="match status" value="1"/>
</dbReference>
<dbReference type="InterPro" id="IPR023333">
    <property type="entry name" value="Proteasome_suB-type"/>
</dbReference>
<comment type="caution">
    <text evidence="7">The sequence shown here is derived from an EMBL/GenBank/DDBJ whole genome shotgun (WGS) entry which is preliminary data.</text>
</comment>
<comment type="subunit">
    <text evidence="5">The 26S proteasome consists of a 20S proteasome core and two 19S regulatory subunits. The 20S proteasome core is composed of 28 subunits that are arranged in four stacked rings, resulting in a barrel-shaped structure. The two end rings are each formed by seven alpha subunits, and the two central rings are each formed by seven beta subunits. The catalytic chamber with the active sites is on the inside of the barrel.</text>
</comment>
<evidence type="ECO:0000256" key="6">
    <source>
        <dbReference type="RuleBase" id="RU004203"/>
    </source>
</evidence>
<name>A0AAV2QTL7_MEGNR</name>
<comment type="subunit">
    <text evidence="6">Component of the proteasome complex.</text>
</comment>
<dbReference type="SUPFAM" id="SSF56235">
    <property type="entry name" value="N-terminal nucleophile aminohydrolases (Ntn hydrolases)"/>
    <property type="match status" value="1"/>
</dbReference>
<comment type="subcellular location">
    <subcellularLocation>
        <location evidence="6">Cytoplasm</location>
    </subcellularLocation>
    <subcellularLocation>
        <location evidence="6">Nucleus</location>
    </subcellularLocation>
</comment>
<proteinExistence type="inferred from homology"/>
<dbReference type="AlphaFoldDB" id="A0AAV2QTL7"/>
<dbReference type="GO" id="GO:0005839">
    <property type="term" value="C:proteasome core complex"/>
    <property type="evidence" value="ECO:0007669"/>
    <property type="project" value="InterPro"/>
</dbReference>
<dbReference type="Gene3D" id="3.60.20.10">
    <property type="entry name" value="Glutamine Phosphoribosylpyrophosphate, subunit 1, domain 1"/>
    <property type="match status" value="1"/>
</dbReference>
<comment type="function">
    <text evidence="4">Non-catalytic component of the proteasome, a multicatalytic proteinase complex which is characterized by its ability to cleave peptides with Arg, Phe, Tyr, Leu, and Glu adjacent to the leaving group at neutral or slightly basic pH. The proteasome has an ATP-dependent proteolytic activity.</text>
</comment>
<evidence type="ECO:0000313" key="7">
    <source>
        <dbReference type="EMBL" id="CAL4101205.1"/>
    </source>
</evidence>
<reference evidence="7 8" key="1">
    <citation type="submission" date="2024-05" db="EMBL/GenBank/DDBJ databases">
        <authorList>
            <person name="Wallberg A."/>
        </authorList>
    </citation>
    <scope>NUCLEOTIDE SEQUENCE [LARGE SCALE GENOMIC DNA]</scope>
</reference>
<dbReference type="GO" id="GO:0051603">
    <property type="term" value="P:proteolysis involved in protein catabolic process"/>
    <property type="evidence" value="ECO:0007669"/>
    <property type="project" value="InterPro"/>
</dbReference>
<dbReference type="GO" id="GO:0005737">
    <property type="term" value="C:cytoplasm"/>
    <property type="evidence" value="ECO:0007669"/>
    <property type="project" value="UniProtKB-SubCell"/>
</dbReference>
<evidence type="ECO:0000313" key="8">
    <source>
        <dbReference type="Proteomes" id="UP001497623"/>
    </source>
</evidence>
<dbReference type="CDD" id="cd03757">
    <property type="entry name" value="proteasome_beta_type_1"/>
    <property type="match status" value="1"/>
</dbReference>
<evidence type="ECO:0000256" key="3">
    <source>
        <dbReference type="ARBA" id="ARBA00023242"/>
    </source>
</evidence>
<sequence length="235" mass="26327">IFIMATGMVASQEGGYMRDPRKHHFSPYMDNGGTTVAIAGDDFVMVASDTRLSRGFNIFTREQGKVFKLTDKTMLASTGCWADVLTLNKMFQARLTMYTHEHQDNMSTTAAAQLLSTMLYWRRFFPYYVSNILVGLDEEGKGVVYHYDPVGHMEKLEFSASGASVAQIQPLLDNRVGGLNMQGEKPKMTKELAHELINDSFVSATERDINTGDGVVIYTITKDGINEETVKLRRD</sequence>
<comment type="function">
    <text evidence="6">Component of the proteasome, a multicatalytic proteinase complex which is characterized by its ability to cleave peptides with Arg, Phe, Tyr, Leu, and Glu adjacent to the leaving group at neutral or slightly basic pH. The proteasome has an ATP-dependent proteolytic activity.</text>
</comment>
<dbReference type="Pfam" id="PF00227">
    <property type="entry name" value="Proteasome"/>
    <property type="match status" value="1"/>
</dbReference>
<organism evidence="7 8">
    <name type="scientific">Meganyctiphanes norvegica</name>
    <name type="common">Northern krill</name>
    <name type="synonym">Thysanopoda norvegica</name>
    <dbReference type="NCBI Taxonomy" id="48144"/>
    <lineage>
        <taxon>Eukaryota</taxon>
        <taxon>Metazoa</taxon>
        <taxon>Ecdysozoa</taxon>
        <taxon>Arthropoda</taxon>
        <taxon>Crustacea</taxon>
        <taxon>Multicrustacea</taxon>
        <taxon>Malacostraca</taxon>
        <taxon>Eumalacostraca</taxon>
        <taxon>Eucarida</taxon>
        <taxon>Euphausiacea</taxon>
        <taxon>Euphausiidae</taxon>
        <taxon>Meganyctiphanes</taxon>
    </lineage>
</organism>
<dbReference type="EMBL" id="CAXKWB010011405">
    <property type="protein sequence ID" value="CAL4101205.1"/>
    <property type="molecule type" value="Genomic_DNA"/>
</dbReference>
<evidence type="ECO:0000256" key="1">
    <source>
        <dbReference type="ARBA" id="ARBA00022490"/>
    </source>
</evidence>
<dbReference type="InterPro" id="IPR001353">
    <property type="entry name" value="Proteasome_sua/b"/>
</dbReference>
<gene>
    <name evidence="7" type="ORF">MNOR_LOCUS16959</name>
</gene>
<dbReference type="PANTHER" id="PTHR32194">
    <property type="entry name" value="METALLOPROTEASE TLDD"/>
    <property type="match status" value="1"/>
</dbReference>
<keyword evidence="1 6" id="KW-0963">Cytoplasm</keyword>
<protein>
    <recommendedName>
        <fullName evidence="6">Proteasome subunit beta</fullName>
    </recommendedName>
</protein>
<evidence type="ECO:0000256" key="2">
    <source>
        <dbReference type="ARBA" id="ARBA00022942"/>
    </source>
</evidence>
<evidence type="ECO:0000256" key="5">
    <source>
        <dbReference type="ARBA" id="ARBA00026071"/>
    </source>
</evidence>
<accession>A0AAV2QTL7</accession>
<feature type="non-terminal residue" evidence="7">
    <location>
        <position position="1"/>
    </location>
</feature>
<comment type="similarity">
    <text evidence="6">Belongs to the peptidase T1B family.</text>
</comment>
<dbReference type="GO" id="GO:0005634">
    <property type="term" value="C:nucleus"/>
    <property type="evidence" value="ECO:0007669"/>
    <property type="project" value="UniProtKB-SubCell"/>
</dbReference>
<dbReference type="InterPro" id="IPR029055">
    <property type="entry name" value="Ntn_hydrolases_N"/>
</dbReference>
<dbReference type="InterPro" id="IPR016050">
    <property type="entry name" value="Proteasome_bsu_CS"/>
</dbReference>
<dbReference type="PANTHER" id="PTHR32194:SF2">
    <property type="entry name" value="PROTEASOME SUBUNIT BETA TYPE-1"/>
    <property type="match status" value="1"/>
</dbReference>